<dbReference type="Proteomes" id="UP000238937">
    <property type="component" value="Unassembled WGS sequence"/>
</dbReference>
<dbReference type="OrthoDB" id="9803735at2"/>
<evidence type="ECO:0000256" key="4">
    <source>
        <dbReference type="ARBA" id="ARBA00023163"/>
    </source>
</evidence>
<comment type="similarity">
    <text evidence="1">Belongs to the LysR transcriptional regulatory family.</text>
</comment>
<dbReference type="PANTHER" id="PTHR30346:SF28">
    <property type="entry name" value="HTH-TYPE TRANSCRIPTIONAL REGULATOR CYNR"/>
    <property type="match status" value="1"/>
</dbReference>
<dbReference type="InterPro" id="IPR036390">
    <property type="entry name" value="WH_DNA-bd_sf"/>
</dbReference>
<dbReference type="InterPro" id="IPR000847">
    <property type="entry name" value="LysR_HTH_N"/>
</dbReference>
<dbReference type="AlphaFoldDB" id="A0A2T1GKQ7"/>
<keyword evidence="4" id="KW-0804">Transcription</keyword>
<dbReference type="EMBL" id="PVWO01000035">
    <property type="protein sequence ID" value="PSB58440.1"/>
    <property type="molecule type" value="Genomic_DNA"/>
</dbReference>
<evidence type="ECO:0000256" key="1">
    <source>
        <dbReference type="ARBA" id="ARBA00009437"/>
    </source>
</evidence>
<gene>
    <name evidence="6" type="ORF">C7B77_04740</name>
</gene>
<dbReference type="Pfam" id="PF00126">
    <property type="entry name" value="HTH_1"/>
    <property type="match status" value="1"/>
</dbReference>
<dbReference type="RefSeq" id="WP_106300823.1">
    <property type="nucleotide sequence ID" value="NZ_PVWO01000035.1"/>
</dbReference>
<dbReference type="Gene3D" id="1.10.10.10">
    <property type="entry name" value="Winged helix-like DNA-binding domain superfamily/Winged helix DNA-binding domain"/>
    <property type="match status" value="1"/>
</dbReference>
<dbReference type="GO" id="GO:0032993">
    <property type="term" value="C:protein-DNA complex"/>
    <property type="evidence" value="ECO:0007669"/>
    <property type="project" value="TreeGrafter"/>
</dbReference>
<keyword evidence="3" id="KW-0238">DNA-binding</keyword>
<dbReference type="SUPFAM" id="SSF46785">
    <property type="entry name" value="Winged helix' DNA-binding domain"/>
    <property type="match status" value="1"/>
</dbReference>
<organism evidence="6 7">
    <name type="scientific">Chamaesiphon polymorphus CCALA 037</name>
    <dbReference type="NCBI Taxonomy" id="2107692"/>
    <lineage>
        <taxon>Bacteria</taxon>
        <taxon>Bacillati</taxon>
        <taxon>Cyanobacteriota</taxon>
        <taxon>Cyanophyceae</taxon>
        <taxon>Gomontiellales</taxon>
        <taxon>Chamaesiphonaceae</taxon>
        <taxon>Chamaesiphon</taxon>
    </lineage>
</organism>
<dbReference type="CDD" id="cd05466">
    <property type="entry name" value="PBP2_LTTR_substrate"/>
    <property type="match status" value="1"/>
</dbReference>
<evidence type="ECO:0000256" key="2">
    <source>
        <dbReference type="ARBA" id="ARBA00023015"/>
    </source>
</evidence>
<dbReference type="Pfam" id="PF03466">
    <property type="entry name" value="LysR_substrate"/>
    <property type="match status" value="1"/>
</dbReference>
<dbReference type="PRINTS" id="PR00039">
    <property type="entry name" value="HTHLYSR"/>
</dbReference>
<dbReference type="GO" id="GO:0003677">
    <property type="term" value="F:DNA binding"/>
    <property type="evidence" value="ECO:0007669"/>
    <property type="project" value="UniProtKB-KW"/>
</dbReference>
<dbReference type="SUPFAM" id="SSF53850">
    <property type="entry name" value="Periplasmic binding protein-like II"/>
    <property type="match status" value="1"/>
</dbReference>
<evidence type="ECO:0000313" key="6">
    <source>
        <dbReference type="EMBL" id="PSB58440.1"/>
    </source>
</evidence>
<sequence length="288" mass="32895">MDLYQVRYFLTIAETGNFSRAAERLYLSQPSLSTGIKKLEQELGVTLFERGGRRTVLTQAGRSFLENATIIMAQYQSALHELKGFHEQPVLRLGTLTTMRIGELADLVNRFQQERPGVTIELRDGKQEQLREWLEEGKIDVALMVLGDREEPQASIVLFRQPLLLAVPQTHPFAQRSSVRLAELDGQPFIERTNCEFADRECEILEAKNICPKVVARASHEEWVISWLEAGLGISVMPKWRGLTGIVYLPIVDLDFQRTIGIKWRQQQSSEIVEQFCHYAASHNWAVD</sequence>
<dbReference type="GO" id="GO:0003700">
    <property type="term" value="F:DNA-binding transcription factor activity"/>
    <property type="evidence" value="ECO:0007669"/>
    <property type="project" value="InterPro"/>
</dbReference>
<keyword evidence="2" id="KW-0805">Transcription regulation</keyword>
<dbReference type="PANTHER" id="PTHR30346">
    <property type="entry name" value="TRANSCRIPTIONAL DUAL REGULATOR HCAR-RELATED"/>
    <property type="match status" value="1"/>
</dbReference>
<dbReference type="PROSITE" id="PS50931">
    <property type="entry name" value="HTH_LYSR"/>
    <property type="match status" value="1"/>
</dbReference>
<evidence type="ECO:0000259" key="5">
    <source>
        <dbReference type="PROSITE" id="PS50931"/>
    </source>
</evidence>
<dbReference type="Gene3D" id="3.40.190.10">
    <property type="entry name" value="Periplasmic binding protein-like II"/>
    <property type="match status" value="2"/>
</dbReference>
<reference evidence="6 7" key="1">
    <citation type="submission" date="2018-03" db="EMBL/GenBank/DDBJ databases">
        <title>The ancient ancestry and fast evolution of plastids.</title>
        <authorList>
            <person name="Moore K.R."/>
            <person name="Magnabosco C."/>
            <person name="Momper L."/>
            <person name="Gold D.A."/>
            <person name="Bosak T."/>
            <person name="Fournier G.P."/>
        </authorList>
    </citation>
    <scope>NUCLEOTIDE SEQUENCE [LARGE SCALE GENOMIC DNA]</scope>
    <source>
        <strain evidence="6 7">CCALA 037</strain>
    </source>
</reference>
<feature type="domain" description="HTH lysR-type" evidence="5">
    <location>
        <begin position="1"/>
        <end position="58"/>
    </location>
</feature>
<dbReference type="InterPro" id="IPR005119">
    <property type="entry name" value="LysR_subst-bd"/>
</dbReference>
<dbReference type="FunFam" id="1.10.10.10:FF:000001">
    <property type="entry name" value="LysR family transcriptional regulator"/>
    <property type="match status" value="1"/>
</dbReference>
<comment type="caution">
    <text evidence="6">The sequence shown here is derived from an EMBL/GenBank/DDBJ whole genome shotgun (WGS) entry which is preliminary data.</text>
</comment>
<dbReference type="InterPro" id="IPR036388">
    <property type="entry name" value="WH-like_DNA-bd_sf"/>
</dbReference>
<proteinExistence type="inferred from homology"/>
<name>A0A2T1GKQ7_9CYAN</name>
<accession>A0A2T1GKQ7</accession>
<keyword evidence="7" id="KW-1185">Reference proteome</keyword>
<protein>
    <submittedName>
        <fullName evidence="6">LysR family transcriptional regulator</fullName>
    </submittedName>
</protein>
<evidence type="ECO:0000313" key="7">
    <source>
        <dbReference type="Proteomes" id="UP000238937"/>
    </source>
</evidence>
<evidence type="ECO:0000256" key="3">
    <source>
        <dbReference type="ARBA" id="ARBA00023125"/>
    </source>
</evidence>